<name>A0ABR8J008_9NOST</name>
<reference evidence="1 2" key="1">
    <citation type="journal article" date="2020" name="ISME J.">
        <title>Comparative genomics reveals insights into cyanobacterial evolution and habitat adaptation.</title>
        <authorList>
            <person name="Chen M.Y."/>
            <person name="Teng W.K."/>
            <person name="Zhao L."/>
            <person name="Hu C.X."/>
            <person name="Zhou Y.K."/>
            <person name="Han B.P."/>
            <person name="Song L.R."/>
            <person name="Shu W.S."/>
        </authorList>
    </citation>
    <scope>NUCLEOTIDE SEQUENCE [LARGE SCALE GENOMIC DNA]</scope>
    <source>
        <strain evidence="1 2">FACHB-362</strain>
    </source>
</reference>
<dbReference type="EMBL" id="JACJTQ010000003">
    <property type="protein sequence ID" value="MBD2690973.1"/>
    <property type="molecule type" value="Genomic_DNA"/>
</dbReference>
<sequence length="108" mass="12031">MTLKELEEQLLVLKPSEKVQAIQLLAQSFGRNWQGIEKTPRVCGGEACIANTRISIWVLVEARRLGYSDVDILTSYPTISATDLANAWVYAEAHTDKIELAIERNEAG</sequence>
<dbReference type="InterPro" id="IPR036388">
    <property type="entry name" value="WH-like_DNA-bd_sf"/>
</dbReference>
<dbReference type="Pfam" id="PF04255">
    <property type="entry name" value="DUF433"/>
    <property type="match status" value="1"/>
</dbReference>
<organism evidence="1 2">
    <name type="scientific">Anabaena catenula FACHB-362</name>
    <dbReference type="NCBI Taxonomy" id="2692877"/>
    <lineage>
        <taxon>Bacteria</taxon>
        <taxon>Bacillati</taxon>
        <taxon>Cyanobacteriota</taxon>
        <taxon>Cyanophyceae</taxon>
        <taxon>Nostocales</taxon>
        <taxon>Nostocaceae</taxon>
        <taxon>Anabaena</taxon>
    </lineage>
</organism>
<evidence type="ECO:0000313" key="2">
    <source>
        <dbReference type="Proteomes" id="UP000660381"/>
    </source>
</evidence>
<dbReference type="Proteomes" id="UP000660381">
    <property type="component" value="Unassembled WGS sequence"/>
</dbReference>
<dbReference type="InterPro" id="IPR007367">
    <property type="entry name" value="DUF433"/>
</dbReference>
<protein>
    <submittedName>
        <fullName evidence="1">DUF433 domain-containing protein</fullName>
    </submittedName>
</protein>
<keyword evidence="2" id="KW-1185">Reference proteome</keyword>
<dbReference type="SUPFAM" id="SSF46689">
    <property type="entry name" value="Homeodomain-like"/>
    <property type="match status" value="1"/>
</dbReference>
<accession>A0ABR8J008</accession>
<dbReference type="PANTHER" id="PTHR34849">
    <property type="entry name" value="SSL5025 PROTEIN"/>
    <property type="match status" value="1"/>
</dbReference>
<gene>
    <name evidence="1" type="ORF">H6G68_04230</name>
</gene>
<proteinExistence type="predicted"/>
<dbReference type="RefSeq" id="WP_190905502.1">
    <property type="nucleotide sequence ID" value="NZ_JACJTQ010000003.1"/>
</dbReference>
<comment type="caution">
    <text evidence="1">The sequence shown here is derived from an EMBL/GenBank/DDBJ whole genome shotgun (WGS) entry which is preliminary data.</text>
</comment>
<dbReference type="PANTHER" id="PTHR34849:SF4">
    <property type="entry name" value="SLR1209 PROTEIN"/>
    <property type="match status" value="1"/>
</dbReference>
<dbReference type="InterPro" id="IPR009057">
    <property type="entry name" value="Homeodomain-like_sf"/>
</dbReference>
<dbReference type="Gene3D" id="1.10.10.10">
    <property type="entry name" value="Winged helix-like DNA-binding domain superfamily/Winged helix DNA-binding domain"/>
    <property type="match status" value="1"/>
</dbReference>
<evidence type="ECO:0000313" key="1">
    <source>
        <dbReference type="EMBL" id="MBD2690973.1"/>
    </source>
</evidence>